<dbReference type="Gene3D" id="3.40.50.150">
    <property type="entry name" value="Vaccinia Virus protein VP39"/>
    <property type="match status" value="1"/>
</dbReference>
<dbReference type="InterPro" id="IPR002941">
    <property type="entry name" value="DNA_methylase_N4/N6"/>
</dbReference>
<dbReference type="GO" id="GO:0015667">
    <property type="term" value="F:site-specific DNA-methyltransferase (cytosine-N4-specific) activity"/>
    <property type="evidence" value="ECO:0007669"/>
    <property type="project" value="UniProtKB-EC"/>
</dbReference>
<keyword evidence="4" id="KW-0949">S-adenosyl-L-methionine</keyword>
<sequence length="292" mass="34090">MTQSLSFYKLHNQIFYKSSTTMSELQDCSVDLIITSPPYFNIKDYSKNGYQNTQHSESKKEDLGAINDYKEYLNGLLQVWRECYRVLKPNGKLCINVPLMPMLKKDLNTHYNRHIFDLQSDIQHSILHNTPLFLLDLYIWNRTNTTKPLMFGSYPYPRNFYAQNTSEFISVYVKNGKPNNKIPQEIKEQSKLTKKEWVEYTKQIWDIPIPNKSDSAFGKHSAIMPEAIPYRLIKLYSFVGDVVLDPFAGSGTTLKVAKQLKRNYVGYELYAHYKSVIEEKLDLNKLIRNLNG</sequence>
<accession>A0A099TWL3</accession>
<name>A0A099TWL3_9HELI</name>
<evidence type="ECO:0000256" key="1">
    <source>
        <dbReference type="ARBA" id="ARBA00010203"/>
    </source>
</evidence>
<dbReference type="Proteomes" id="UP000255139">
    <property type="component" value="Unassembled WGS sequence"/>
</dbReference>
<evidence type="ECO:0000256" key="2">
    <source>
        <dbReference type="ARBA" id="ARBA00022603"/>
    </source>
</evidence>
<protein>
    <recommendedName>
        <fullName evidence="8">Methyltransferase</fullName>
        <ecNumber evidence="8">2.1.1.-</ecNumber>
    </recommendedName>
</protein>
<dbReference type="GO" id="GO:0008170">
    <property type="term" value="F:N-methyltransferase activity"/>
    <property type="evidence" value="ECO:0007669"/>
    <property type="project" value="InterPro"/>
</dbReference>
<dbReference type="REBASE" id="432005">
    <property type="entry name" value="M2.Hmu12714I"/>
</dbReference>
<organism evidence="10 11">
    <name type="scientific">Helicobacter muridarum</name>
    <dbReference type="NCBI Taxonomy" id="216"/>
    <lineage>
        <taxon>Bacteria</taxon>
        <taxon>Pseudomonadati</taxon>
        <taxon>Campylobacterota</taxon>
        <taxon>Epsilonproteobacteria</taxon>
        <taxon>Campylobacterales</taxon>
        <taxon>Helicobacteraceae</taxon>
        <taxon>Helicobacter</taxon>
    </lineage>
</organism>
<evidence type="ECO:0000256" key="4">
    <source>
        <dbReference type="ARBA" id="ARBA00022691"/>
    </source>
</evidence>
<evidence type="ECO:0000259" key="9">
    <source>
        <dbReference type="Pfam" id="PF01555"/>
    </source>
</evidence>
<dbReference type="REBASE" id="99302">
    <property type="entry name" value="M1.HmuST1ORF7005P"/>
</dbReference>
<proteinExistence type="inferred from homology"/>
<evidence type="ECO:0000313" key="11">
    <source>
        <dbReference type="Proteomes" id="UP000255139"/>
    </source>
</evidence>
<dbReference type="EMBL" id="UGJE01000002">
    <property type="protein sequence ID" value="STQ86906.1"/>
    <property type="molecule type" value="Genomic_DNA"/>
</dbReference>
<dbReference type="PRINTS" id="PR00508">
    <property type="entry name" value="S21N4MTFRASE"/>
</dbReference>
<dbReference type="InterPro" id="IPR029063">
    <property type="entry name" value="SAM-dependent_MTases_sf"/>
</dbReference>
<reference evidence="10 11" key="1">
    <citation type="submission" date="2018-06" db="EMBL/GenBank/DDBJ databases">
        <authorList>
            <consortium name="Pathogen Informatics"/>
            <person name="Doyle S."/>
        </authorList>
    </citation>
    <scope>NUCLEOTIDE SEQUENCE [LARGE SCALE GENOMIC DNA]</scope>
    <source>
        <strain evidence="10 11">NCTC12714</strain>
    </source>
</reference>
<dbReference type="PROSITE" id="PS00093">
    <property type="entry name" value="N4_MTASE"/>
    <property type="match status" value="1"/>
</dbReference>
<dbReference type="InterPro" id="IPR017985">
    <property type="entry name" value="MeTrfase_CN4_CS"/>
</dbReference>
<evidence type="ECO:0000313" key="10">
    <source>
        <dbReference type="EMBL" id="STQ86906.1"/>
    </source>
</evidence>
<dbReference type="Pfam" id="PF01555">
    <property type="entry name" value="N6_N4_Mtase"/>
    <property type="match status" value="1"/>
</dbReference>
<keyword evidence="6" id="KW-0238">DNA-binding</keyword>
<gene>
    <name evidence="10" type="primary">dpnA_5</name>
    <name evidence="10" type="ORF">NCTC12714_01717</name>
</gene>
<evidence type="ECO:0000256" key="7">
    <source>
        <dbReference type="ARBA" id="ARBA00049120"/>
    </source>
</evidence>
<comment type="catalytic activity">
    <reaction evidence="7">
        <text>a 2'-deoxycytidine in DNA + S-adenosyl-L-methionine = an N(4)-methyl-2'-deoxycytidine in DNA + S-adenosyl-L-homocysteine + H(+)</text>
        <dbReference type="Rhea" id="RHEA:16857"/>
        <dbReference type="Rhea" id="RHEA-COMP:11369"/>
        <dbReference type="Rhea" id="RHEA-COMP:13674"/>
        <dbReference type="ChEBI" id="CHEBI:15378"/>
        <dbReference type="ChEBI" id="CHEBI:57856"/>
        <dbReference type="ChEBI" id="CHEBI:59789"/>
        <dbReference type="ChEBI" id="CHEBI:85452"/>
        <dbReference type="ChEBI" id="CHEBI:137933"/>
        <dbReference type="EC" id="2.1.1.113"/>
    </reaction>
</comment>
<keyword evidence="11" id="KW-1185">Reference proteome</keyword>
<dbReference type="GO" id="GO:0009307">
    <property type="term" value="P:DNA restriction-modification system"/>
    <property type="evidence" value="ECO:0007669"/>
    <property type="project" value="UniProtKB-KW"/>
</dbReference>
<feature type="domain" description="DNA methylase N-4/N-6" evidence="9">
    <location>
        <begin position="30"/>
        <end position="279"/>
    </location>
</feature>
<dbReference type="InterPro" id="IPR001091">
    <property type="entry name" value="RM_Methyltransferase"/>
</dbReference>
<dbReference type="SUPFAM" id="SSF53335">
    <property type="entry name" value="S-adenosyl-L-methionine-dependent methyltransferases"/>
    <property type="match status" value="1"/>
</dbReference>
<evidence type="ECO:0000256" key="3">
    <source>
        <dbReference type="ARBA" id="ARBA00022679"/>
    </source>
</evidence>
<dbReference type="AlphaFoldDB" id="A0A099TWL3"/>
<keyword evidence="3 10" id="KW-0808">Transferase</keyword>
<dbReference type="GO" id="GO:0003677">
    <property type="term" value="F:DNA binding"/>
    <property type="evidence" value="ECO:0007669"/>
    <property type="project" value="UniProtKB-KW"/>
</dbReference>
<evidence type="ECO:0000256" key="5">
    <source>
        <dbReference type="ARBA" id="ARBA00022747"/>
    </source>
</evidence>
<dbReference type="GO" id="GO:0032259">
    <property type="term" value="P:methylation"/>
    <property type="evidence" value="ECO:0007669"/>
    <property type="project" value="UniProtKB-KW"/>
</dbReference>
<comment type="similarity">
    <text evidence="1">Belongs to the N(4)/N(6)-methyltransferase family. N(4) subfamily.</text>
</comment>
<dbReference type="EC" id="2.1.1.-" evidence="8"/>
<keyword evidence="2 10" id="KW-0489">Methyltransferase</keyword>
<evidence type="ECO:0000256" key="8">
    <source>
        <dbReference type="RuleBase" id="RU362026"/>
    </source>
</evidence>
<evidence type="ECO:0000256" key="6">
    <source>
        <dbReference type="ARBA" id="ARBA00023125"/>
    </source>
</evidence>
<keyword evidence="5" id="KW-0680">Restriction system</keyword>